<keyword evidence="1" id="KW-1133">Transmembrane helix</keyword>
<gene>
    <name evidence="2" type="ORF">N7492_010627</name>
</gene>
<feature type="transmembrane region" description="Helical" evidence="1">
    <location>
        <begin position="158"/>
        <end position="180"/>
    </location>
</feature>
<sequence>MPLAIQMIHVHFGTNFLSLLDSDDTTPLYTVKISRETPQMQFVTFHRSIDTEERDNEAGLCTASFKMTSMEVKLSLRGNVVPLRRPAMFSRSYSFESIALPRTTLLWEADGALTGDFKLRETNHGQVLCRFRNKMLSATELGSFELVGELARRLKEEILISGLSVLVMVQSLNLAGMVLIGSF</sequence>
<evidence type="ECO:0000313" key="2">
    <source>
        <dbReference type="EMBL" id="KAJ5152332.1"/>
    </source>
</evidence>
<proteinExistence type="predicted"/>
<name>A0A9W9LFF5_9EURO</name>
<dbReference type="OrthoDB" id="4725912at2759"/>
<dbReference type="EMBL" id="JAPQKO010000008">
    <property type="protein sequence ID" value="KAJ5152332.1"/>
    <property type="molecule type" value="Genomic_DNA"/>
</dbReference>
<keyword evidence="1" id="KW-0472">Membrane</keyword>
<reference evidence="2" key="2">
    <citation type="journal article" date="2023" name="IMA Fungus">
        <title>Comparative genomic study of the Penicillium genus elucidates a diverse pangenome and 15 lateral gene transfer events.</title>
        <authorList>
            <person name="Petersen C."/>
            <person name="Sorensen T."/>
            <person name="Nielsen M.R."/>
            <person name="Sondergaard T.E."/>
            <person name="Sorensen J.L."/>
            <person name="Fitzpatrick D.A."/>
            <person name="Frisvad J.C."/>
            <person name="Nielsen K.L."/>
        </authorList>
    </citation>
    <scope>NUCLEOTIDE SEQUENCE</scope>
    <source>
        <strain evidence="2">IBT 21917</strain>
    </source>
</reference>
<reference evidence="2" key="1">
    <citation type="submission" date="2022-11" db="EMBL/GenBank/DDBJ databases">
        <authorList>
            <person name="Petersen C."/>
        </authorList>
    </citation>
    <scope>NUCLEOTIDE SEQUENCE</scope>
    <source>
        <strain evidence="2">IBT 21917</strain>
    </source>
</reference>
<dbReference type="AlphaFoldDB" id="A0A9W9LFF5"/>
<keyword evidence="3" id="KW-1185">Reference proteome</keyword>
<dbReference type="Proteomes" id="UP001146351">
    <property type="component" value="Unassembled WGS sequence"/>
</dbReference>
<protein>
    <submittedName>
        <fullName evidence="2">Uncharacterized protein</fullName>
    </submittedName>
</protein>
<evidence type="ECO:0000313" key="3">
    <source>
        <dbReference type="Proteomes" id="UP001146351"/>
    </source>
</evidence>
<keyword evidence="1" id="KW-0812">Transmembrane</keyword>
<organism evidence="2 3">
    <name type="scientific">Penicillium capsulatum</name>
    <dbReference type="NCBI Taxonomy" id="69766"/>
    <lineage>
        <taxon>Eukaryota</taxon>
        <taxon>Fungi</taxon>
        <taxon>Dikarya</taxon>
        <taxon>Ascomycota</taxon>
        <taxon>Pezizomycotina</taxon>
        <taxon>Eurotiomycetes</taxon>
        <taxon>Eurotiomycetidae</taxon>
        <taxon>Eurotiales</taxon>
        <taxon>Aspergillaceae</taxon>
        <taxon>Penicillium</taxon>
    </lineage>
</organism>
<evidence type="ECO:0000256" key="1">
    <source>
        <dbReference type="SAM" id="Phobius"/>
    </source>
</evidence>
<comment type="caution">
    <text evidence="2">The sequence shown here is derived from an EMBL/GenBank/DDBJ whole genome shotgun (WGS) entry which is preliminary data.</text>
</comment>
<accession>A0A9W9LFF5</accession>